<dbReference type="GO" id="GO:0005366">
    <property type="term" value="F:myo-inositol:proton symporter activity"/>
    <property type="evidence" value="ECO:0007669"/>
    <property type="project" value="TreeGrafter"/>
</dbReference>
<dbReference type="AlphaFoldDB" id="A0A914CNP7"/>
<comment type="subcellular location">
    <subcellularLocation>
        <location evidence="1">Membrane</location>
    </subcellularLocation>
</comment>
<dbReference type="Gene3D" id="1.20.1250.20">
    <property type="entry name" value="MFS general substrate transporter like domains"/>
    <property type="match status" value="1"/>
</dbReference>
<dbReference type="Proteomes" id="UP000887540">
    <property type="component" value="Unplaced"/>
</dbReference>
<keyword evidence="5 6" id="KW-0472">Membrane</keyword>
<dbReference type="SUPFAM" id="SSF103473">
    <property type="entry name" value="MFS general substrate transporter"/>
    <property type="match status" value="1"/>
</dbReference>
<dbReference type="InterPro" id="IPR050814">
    <property type="entry name" value="Myo-inositol_Transporter"/>
</dbReference>
<evidence type="ECO:0000313" key="8">
    <source>
        <dbReference type="WBParaSite" id="ACRNAN_scaffold12319.g11045.t1"/>
    </source>
</evidence>
<dbReference type="InterPro" id="IPR036259">
    <property type="entry name" value="MFS_trans_sf"/>
</dbReference>
<dbReference type="PANTHER" id="PTHR48020:SF12">
    <property type="entry name" value="PROTON MYO-INOSITOL COTRANSPORTER"/>
    <property type="match status" value="1"/>
</dbReference>
<dbReference type="InterPro" id="IPR005828">
    <property type="entry name" value="MFS_sugar_transport-like"/>
</dbReference>
<organism evidence="7 8">
    <name type="scientific">Acrobeloides nanus</name>
    <dbReference type="NCBI Taxonomy" id="290746"/>
    <lineage>
        <taxon>Eukaryota</taxon>
        <taxon>Metazoa</taxon>
        <taxon>Ecdysozoa</taxon>
        <taxon>Nematoda</taxon>
        <taxon>Chromadorea</taxon>
        <taxon>Rhabditida</taxon>
        <taxon>Tylenchina</taxon>
        <taxon>Cephalobomorpha</taxon>
        <taxon>Cephaloboidea</taxon>
        <taxon>Cephalobidae</taxon>
        <taxon>Acrobeloides</taxon>
    </lineage>
</organism>
<name>A0A914CNP7_9BILA</name>
<reference evidence="8" key="1">
    <citation type="submission" date="2022-11" db="UniProtKB">
        <authorList>
            <consortium name="WormBaseParasite"/>
        </authorList>
    </citation>
    <scope>IDENTIFICATION</scope>
</reference>
<keyword evidence="4 6" id="KW-1133">Transmembrane helix</keyword>
<protein>
    <submittedName>
        <fullName evidence="8">Uncharacterized protein</fullName>
    </submittedName>
</protein>
<keyword evidence="7" id="KW-1185">Reference proteome</keyword>
<evidence type="ECO:0000256" key="1">
    <source>
        <dbReference type="ARBA" id="ARBA00004370"/>
    </source>
</evidence>
<sequence>MINSTKYEWADVYCHTQFTVWPIIVMVVFLFVICAGLCPLAWVLNAEFYPLWARGTCVAISTFMNGIFNLLDGLHISVPPEVLSNTKS</sequence>
<dbReference type="WBParaSite" id="ACRNAN_scaffold12319.g11045.t1">
    <property type="protein sequence ID" value="ACRNAN_scaffold12319.g11045.t1"/>
    <property type="gene ID" value="ACRNAN_scaffold12319.g11045"/>
</dbReference>
<feature type="transmembrane region" description="Helical" evidence="6">
    <location>
        <begin position="20"/>
        <end position="44"/>
    </location>
</feature>
<accession>A0A914CNP7</accession>
<keyword evidence="3 6" id="KW-0812">Transmembrane</keyword>
<dbReference type="GO" id="GO:0016324">
    <property type="term" value="C:apical plasma membrane"/>
    <property type="evidence" value="ECO:0007669"/>
    <property type="project" value="TreeGrafter"/>
</dbReference>
<evidence type="ECO:0000256" key="4">
    <source>
        <dbReference type="ARBA" id="ARBA00022989"/>
    </source>
</evidence>
<evidence type="ECO:0000256" key="3">
    <source>
        <dbReference type="ARBA" id="ARBA00022692"/>
    </source>
</evidence>
<dbReference type="PANTHER" id="PTHR48020">
    <property type="entry name" value="PROTON MYO-INOSITOL COTRANSPORTER"/>
    <property type="match status" value="1"/>
</dbReference>
<proteinExistence type="predicted"/>
<keyword evidence="2" id="KW-0813">Transport</keyword>
<evidence type="ECO:0000256" key="5">
    <source>
        <dbReference type="ARBA" id="ARBA00023136"/>
    </source>
</evidence>
<evidence type="ECO:0000313" key="7">
    <source>
        <dbReference type="Proteomes" id="UP000887540"/>
    </source>
</evidence>
<evidence type="ECO:0000256" key="2">
    <source>
        <dbReference type="ARBA" id="ARBA00022448"/>
    </source>
</evidence>
<dbReference type="Pfam" id="PF00083">
    <property type="entry name" value="Sugar_tr"/>
    <property type="match status" value="1"/>
</dbReference>
<evidence type="ECO:0000256" key="6">
    <source>
        <dbReference type="SAM" id="Phobius"/>
    </source>
</evidence>